<dbReference type="InterPro" id="IPR032523">
    <property type="entry name" value="CcmF_C"/>
</dbReference>
<evidence type="ECO:0000256" key="6">
    <source>
        <dbReference type="ARBA" id="ARBA00022748"/>
    </source>
</evidence>
<dbReference type="AlphaFoldDB" id="A0A7X1ZCN6"/>
<dbReference type="InterPro" id="IPR003568">
    <property type="entry name" value="Cyt_c_biogenesis_CcmF"/>
</dbReference>
<feature type="transmembrane region" description="Helical" evidence="11">
    <location>
        <begin position="207"/>
        <end position="229"/>
    </location>
</feature>
<comment type="function">
    <text evidence="9">Required for the biogenesis of c-type cytochromes. Possible subunit of a heme lyase.</text>
</comment>
<dbReference type="Proteomes" id="UP000434582">
    <property type="component" value="Unassembled WGS sequence"/>
</dbReference>
<feature type="transmembrane region" description="Helical" evidence="11">
    <location>
        <begin position="425"/>
        <end position="443"/>
    </location>
</feature>
<dbReference type="PANTHER" id="PTHR43653:SF1">
    <property type="entry name" value="CYTOCHROME C-TYPE BIOGENESIS PROTEIN CCMF"/>
    <property type="match status" value="1"/>
</dbReference>
<sequence length="682" mass="73300">MIPEIGHFALTLALCVAMVQAIFPMVGAQRGDLALMNLSRPASVALFLTIAVAFAALTHSFIVSDFSVSNVYLNSHTDKPLLYKITGVWGNHEGSLLLWILILAVFGLAVTLFGRNLPPGLRSRALSVQAMIVVGFLLFILFTSNPFERIDPAPLNGRGLNPLLQDPGLAFHPPMLYLGYVGFSMAFSFAIAALIEGRVDAAWARWVRPWTLLAWIFLTLGIALGSWWAYYELGWGGWWYWDPVENASFIPWLSGTALLHSAIVVEKRDTLKSWTILLAIVTFSLSLLGTFLVRSGVITSVHAFATDPTRGVFILALLAITVVGSFSLYAWRAPQMKSGGVFAPVSREGALLLNNVLLSTAAATVLLGTLYPLFADALELGKVSVGPPFFNAVFVPLMIPMLIVMALAPMLAWKRGDALGAAKRLWLALVAAAGVFAATYILAGGSFVHVGAAFGMGLGAWLLIGTLIEWAERVHLFRAAPGVSLKRATGLPRSAYGMTLAHAGTAILVMGVVGNTAWKSESIQVMKPGDTLDMAGHVYRFEGAERVEGPNYDAIRGHLTLMDGEGRVVARMDPEKRSYNTRTMDTTEAAIHTTFLHDHYAVIGDPSPEQGPGAFVTRFYYEPFVPLLWYGALMMGLGGVVSLSDRRHRIGAPARKPALASTMVAGGGTGTGSGPATEGAAR</sequence>
<comment type="similarity">
    <text evidence="2">Belongs to the CcmF/CycK/Ccl1/NrfE/CcsA family.</text>
</comment>
<dbReference type="PRINTS" id="PR01410">
    <property type="entry name" value="CCBIOGENESIS"/>
</dbReference>
<evidence type="ECO:0000256" key="11">
    <source>
        <dbReference type="SAM" id="Phobius"/>
    </source>
</evidence>
<evidence type="ECO:0000256" key="8">
    <source>
        <dbReference type="ARBA" id="ARBA00023136"/>
    </source>
</evidence>
<feature type="transmembrane region" description="Helical" evidence="11">
    <location>
        <begin position="495"/>
        <end position="518"/>
    </location>
</feature>
<dbReference type="GO" id="GO:0005886">
    <property type="term" value="C:plasma membrane"/>
    <property type="evidence" value="ECO:0007669"/>
    <property type="project" value="UniProtKB-SubCell"/>
</dbReference>
<evidence type="ECO:0000256" key="1">
    <source>
        <dbReference type="ARBA" id="ARBA00004429"/>
    </source>
</evidence>
<evidence type="ECO:0000256" key="7">
    <source>
        <dbReference type="ARBA" id="ARBA00022989"/>
    </source>
</evidence>
<organism evidence="14 15">
    <name type="scientific">Roseospira navarrensis</name>
    <dbReference type="NCBI Taxonomy" id="140058"/>
    <lineage>
        <taxon>Bacteria</taxon>
        <taxon>Pseudomonadati</taxon>
        <taxon>Pseudomonadota</taxon>
        <taxon>Alphaproteobacteria</taxon>
        <taxon>Rhodospirillales</taxon>
        <taxon>Rhodospirillaceae</taxon>
        <taxon>Roseospira</taxon>
    </lineage>
</organism>
<feature type="transmembrane region" description="Helical" evidence="11">
    <location>
        <begin position="277"/>
        <end position="305"/>
    </location>
</feature>
<evidence type="ECO:0000259" key="12">
    <source>
        <dbReference type="Pfam" id="PF01578"/>
    </source>
</evidence>
<dbReference type="InterPro" id="IPR002541">
    <property type="entry name" value="Cyt_c_assembly"/>
</dbReference>
<feature type="transmembrane region" description="Helical" evidence="11">
    <location>
        <begin position="175"/>
        <end position="195"/>
    </location>
</feature>
<dbReference type="PANTHER" id="PTHR43653">
    <property type="entry name" value="CYTOCHROME C ASSEMBLY PROTEIN-RELATED"/>
    <property type="match status" value="1"/>
</dbReference>
<dbReference type="RefSeq" id="WP_153342299.1">
    <property type="nucleotide sequence ID" value="NZ_WIVE01000013.1"/>
</dbReference>
<dbReference type="NCBIfam" id="NF007691">
    <property type="entry name" value="PRK10369.1"/>
    <property type="match status" value="1"/>
</dbReference>
<feature type="transmembrane region" description="Helical" evidence="11">
    <location>
        <begin position="394"/>
        <end position="413"/>
    </location>
</feature>
<feature type="transmembrane region" description="Helical" evidence="11">
    <location>
        <begin position="44"/>
        <end position="63"/>
    </location>
</feature>
<feature type="domain" description="Cytochrome c-type biogenesis protein CcmF C-terminal" evidence="13">
    <location>
        <begin position="315"/>
        <end position="646"/>
    </location>
</feature>
<dbReference type="InterPro" id="IPR003567">
    <property type="entry name" value="Cyt_c_biogenesis"/>
</dbReference>
<feature type="transmembrane region" description="Helical" evidence="11">
    <location>
        <begin position="627"/>
        <end position="645"/>
    </location>
</feature>
<feature type="transmembrane region" description="Helical" evidence="11">
    <location>
        <begin position="249"/>
        <end position="265"/>
    </location>
</feature>
<feature type="transmembrane region" description="Helical" evidence="11">
    <location>
        <begin position="126"/>
        <end position="144"/>
    </location>
</feature>
<dbReference type="EMBL" id="WIVE01000013">
    <property type="protein sequence ID" value="MQX36119.1"/>
    <property type="molecule type" value="Genomic_DNA"/>
</dbReference>
<keyword evidence="8 11" id="KW-0472">Membrane</keyword>
<dbReference type="GO" id="GO:0016829">
    <property type="term" value="F:lyase activity"/>
    <property type="evidence" value="ECO:0007669"/>
    <property type="project" value="UniProtKB-KW"/>
</dbReference>
<evidence type="ECO:0000313" key="14">
    <source>
        <dbReference type="EMBL" id="MQX36119.1"/>
    </source>
</evidence>
<dbReference type="NCBIfam" id="TIGR00353">
    <property type="entry name" value="nrfE"/>
    <property type="match status" value="1"/>
</dbReference>
<keyword evidence="14" id="KW-0456">Lyase</keyword>
<feature type="transmembrane region" description="Helical" evidence="11">
    <location>
        <begin position="6"/>
        <end position="23"/>
    </location>
</feature>
<comment type="caution">
    <text evidence="14">The sequence shown here is derived from an EMBL/GenBank/DDBJ whole genome shotgun (WGS) entry which is preliminary data.</text>
</comment>
<gene>
    <name evidence="14" type="ORF">GHC57_06265</name>
</gene>
<evidence type="ECO:0000259" key="13">
    <source>
        <dbReference type="Pfam" id="PF16327"/>
    </source>
</evidence>
<keyword evidence="4" id="KW-0997">Cell inner membrane</keyword>
<dbReference type="PRINTS" id="PR01411">
    <property type="entry name" value="CCMFBIOGNSIS"/>
</dbReference>
<feature type="transmembrane region" description="Helical" evidence="11">
    <location>
        <begin position="352"/>
        <end position="374"/>
    </location>
</feature>
<dbReference type="GO" id="GO:0017004">
    <property type="term" value="P:cytochrome complex assembly"/>
    <property type="evidence" value="ECO:0007669"/>
    <property type="project" value="UniProtKB-KW"/>
</dbReference>
<feature type="domain" description="Cytochrome c assembly protein" evidence="12">
    <location>
        <begin position="89"/>
        <end position="295"/>
    </location>
</feature>
<keyword evidence="15" id="KW-1185">Reference proteome</keyword>
<feature type="transmembrane region" description="Helical" evidence="11">
    <location>
        <begin position="449"/>
        <end position="468"/>
    </location>
</feature>
<dbReference type="OrthoDB" id="9761451at2"/>
<evidence type="ECO:0000256" key="2">
    <source>
        <dbReference type="ARBA" id="ARBA00009186"/>
    </source>
</evidence>
<name>A0A7X1ZCN6_9PROT</name>
<keyword evidence="7 11" id="KW-1133">Transmembrane helix</keyword>
<feature type="transmembrane region" description="Helical" evidence="11">
    <location>
        <begin position="96"/>
        <end position="114"/>
    </location>
</feature>
<comment type="subcellular location">
    <subcellularLocation>
        <location evidence="1">Cell inner membrane</location>
        <topology evidence="1">Multi-pass membrane protein</topology>
    </subcellularLocation>
</comment>
<feature type="region of interest" description="Disordered" evidence="10">
    <location>
        <begin position="662"/>
        <end position="682"/>
    </location>
</feature>
<evidence type="ECO:0000256" key="10">
    <source>
        <dbReference type="SAM" id="MobiDB-lite"/>
    </source>
</evidence>
<keyword evidence="3" id="KW-1003">Cell membrane</keyword>
<dbReference type="Pfam" id="PF16327">
    <property type="entry name" value="CcmF_C"/>
    <property type="match status" value="1"/>
</dbReference>
<proteinExistence type="inferred from homology"/>
<dbReference type="GO" id="GO:0015232">
    <property type="term" value="F:heme transmembrane transporter activity"/>
    <property type="evidence" value="ECO:0007669"/>
    <property type="project" value="InterPro"/>
</dbReference>
<evidence type="ECO:0000313" key="15">
    <source>
        <dbReference type="Proteomes" id="UP000434582"/>
    </source>
</evidence>
<evidence type="ECO:0000256" key="3">
    <source>
        <dbReference type="ARBA" id="ARBA00022475"/>
    </source>
</evidence>
<protein>
    <submittedName>
        <fullName evidence="14">Heme lyase CcmF/NrfE family subunit</fullName>
    </submittedName>
</protein>
<feature type="transmembrane region" description="Helical" evidence="11">
    <location>
        <begin position="311"/>
        <end position="331"/>
    </location>
</feature>
<evidence type="ECO:0000256" key="9">
    <source>
        <dbReference type="ARBA" id="ARBA00037230"/>
    </source>
</evidence>
<keyword evidence="5 11" id="KW-0812">Transmembrane</keyword>
<reference evidence="14 15" key="1">
    <citation type="submission" date="2019-10" db="EMBL/GenBank/DDBJ databases">
        <title>Draft whole-genome sequence of the purple nonsulfur photosynthetic bacterium Roseospira navarrensis DSM 15114.</title>
        <authorList>
            <person name="Kyndt J.A."/>
            <person name="Meyer T.E."/>
        </authorList>
    </citation>
    <scope>NUCLEOTIDE SEQUENCE [LARGE SCALE GENOMIC DNA]</scope>
    <source>
        <strain evidence="14 15">DSM 15114</strain>
    </source>
</reference>
<keyword evidence="6" id="KW-0201">Cytochrome c-type biogenesis</keyword>
<dbReference type="Pfam" id="PF01578">
    <property type="entry name" value="Cytochrom_C_asm"/>
    <property type="match status" value="1"/>
</dbReference>
<dbReference type="GO" id="GO:0020037">
    <property type="term" value="F:heme binding"/>
    <property type="evidence" value="ECO:0007669"/>
    <property type="project" value="InterPro"/>
</dbReference>
<accession>A0A7X1ZCN6</accession>
<evidence type="ECO:0000256" key="5">
    <source>
        <dbReference type="ARBA" id="ARBA00022692"/>
    </source>
</evidence>
<evidence type="ECO:0000256" key="4">
    <source>
        <dbReference type="ARBA" id="ARBA00022519"/>
    </source>
</evidence>